<dbReference type="Proteomes" id="UP001177023">
    <property type="component" value="Unassembled WGS sequence"/>
</dbReference>
<dbReference type="AlphaFoldDB" id="A0AA36FTC5"/>
<comment type="caution">
    <text evidence="2">The sequence shown here is derived from an EMBL/GenBank/DDBJ whole genome shotgun (WGS) entry which is preliminary data.</text>
</comment>
<protein>
    <submittedName>
        <fullName evidence="2">Uncharacterized protein</fullName>
    </submittedName>
</protein>
<organism evidence="2 3">
    <name type="scientific">Mesorhabditis spiculigera</name>
    <dbReference type="NCBI Taxonomy" id="96644"/>
    <lineage>
        <taxon>Eukaryota</taxon>
        <taxon>Metazoa</taxon>
        <taxon>Ecdysozoa</taxon>
        <taxon>Nematoda</taxon>
        <taxon>Chromadorea</taxon>
        <taxon>Rhabditida</taxon>
        <taxon>Rhabditina</taxon>
        <taxon>Rhabditomorpha</taxon>
        <taxon>Rhabditoidea</taxon>
        <taxon>Rhabditidae</taxon>
        <taxon>Mesorhabditinae</taxon>
        <taxon>Mesorhabditis</taxon>
    </lineage>
</organism>
<keyword evidence="3" id="KW-1185">Reference proteome</keyword>
<evidence type="ECO:0000313" key="2">
    <source>
        <dbReference type="EMBL" id="CAJ0564349.1"/>
    </source>
</evidence>
<gene>
    <name evidence="2" type="ORF">MSPICULIGERA_LOCUS3030</name>
</gene>
<feature type="non-terminal residue" evidence="2">
    <location>
        <position position="1"/>
    </location>
</feature>
<proteinExistence type="predicted"/>
<sequence length="368" mass="41664">MHLQLGFEHVLFNISAISIALDVLTYFRLKLSAISTHIVQVLPTVLLQKDRFGAFRWALSHFVTIYNYHWHTVHAVSQLFMSLIVIFLVRPTADEKRAQHPQKNRDKMPTTSATSLDEVHDKHQPSTIFARTPDHARAFTVFIRVIGVISFGMLELTAGSSPPSADRCFMALTNGGLVILESENKLYLRLRAGRFGLSHVAVATKVHQDLTYRFLNGSVHVDVGQGARNMQGARFVQEYGPNPRYWPFSLYEHTRMNILDNVGSTLTPEEEVKRGSDKGGYKCWFVNLLPSTTICPPTIRSIDGKRLEVFTTSPTAIVSVGQKTMSQVYTVRGTPNRHVYNMNFHYNGDLIEVKVTLDHSEWNITLHN</sequence>
<feature type="compositionally biased region" description="Basic and acidic residues" evidence="1">
    <location>
        <begin position="97"/>
        <end position="108"/>
    </location>
</feature>
<dbReference type="EMBL" id="CATQJA010000861">
    <property type="protein sequence ID" value="CAJ0564349.1"/>
    <property type="molecule type" value="Genomic_DNA"/>
</dbReference>
<evidence type="ECO:0000256" key="1">
    <source>
        <dbReference type="SAM" id="MobiDB-lite"/>
    </source>
</evidence>
<feature type="region of interest" description="Disordered" evidence="1">
    <location>
        <begin position="97"/>
        <end position="124"/>
    </location>
</feature>
<name>A0AA36FTC5_9BILA</name>
<reference evidence="2" key="1">
    <citation type="submission" date="2023-06" db="EMBL/GenBank/DDBJ databases">
        <authorList>
            <person name="Delattre M."/>
        </authorList>
    </citation>
    <scope>NUCLEOTIDE SEQUENCE</scope>
    <source>
        <strain evidence="2">AF72</strain>
    </source>
</reference>
<accession>A0AA36FTC5</accession>
<evidence type="ECO:0000313" key="3">
    <source>
        <dbReference type="Proteomes" id="UP001177023"/>
    </source>
</evidence>